<sequence length="258" mass="27675">MRLSASGHLACGEVRGKDTTAADFVVPIEAKDGVFDFKPFTMRVYGGLGSGSLRMDRSAGMPAMHLAFSLQKLRIEEVFKAPAAGRSVSGPIDFSTTLTMRGRTRRELRQSAGGEMALSGRDLTLSGVDLDKRYSKFEASQTFDLLDVAAVLLAGPVGLAVTKGYDFSSLAAESGGSTRIRAVHSRWKVDKGVAQAIDVAMTTEENRFALRGGLDFVDDEFDEVFVALVDANGCAKVRQRIRGPFGKPVVEKVGVMAS</sequence>
<dbReference type="GO" id="GO:0090313">
    <property type="term" value="P:regulation of protein targeting to membrane"/>
    <property type="evidence" value="ECO:0007669"/>
    <property type="project" value="TreeGrafter"/>
</dbReference>
<dbReference type="GO" id="GO:0005886">
    <property type="term" value="C:plasma membrane"/>
    <property type="evidence" value="ECO:0007669"/>
    <property type="project" value="TreeGrafter"/>
</dbReference>
<evidence type="ECO:0000259" key="1">
    <source>
        <dbReference type="Pfam" id="PF05170"/>
    </source>
</evidence>
<dbReference type="PANTHER" id="PTHR30441">
    <property type="entry name" value="DUF748 DOMAIN-CONTAINING PROTEIN"/>
    <property type="match status" value="1"/>
</dbReference>
<dbReference type="InterPro" id="IPR052894">
    <property type="entry name" value="AsmA-related"/>
</dbReference>
<proteinExistence type="predicted"/>
<dbReference type="EMBL" id="ADZX01000583">
    <property type="protein sequence ID" value="EFK96046.1"/>
    <property type="molecule type" value="Genomic_DNA"/>
</dbReference>
<reference evidence="2" key="1">
    <citation type="submission" date="2010-07" db="EMBL/GenBank/DDBJ databases">
        <authorList>
            <consortium name="CONSOLIDER consortium CSD2007-00005"/>
            <person name="Guazzaroni M.-E."/>
            <person name="Richter M."/>
            <person name="Garcia-Salamanca A."/>
            <person name="Yarza P."/>
            <person name="Ferrer M."/>
        </authorList>
    </citation>
    <scope>NUCLEOTIDE SEQUENCE</scope>
</reference>
<organism evidence="2">
    <name type="scientific">sediment metagenome</name>
    <dbReference type="NCBI Taxonomy" id="749907"/>
    <lineage>
        <taxon>unclassified sequences</taxon>
        <taxon>metagenomes</taxon>
        <taxon>ecological metagenomes</taxon>
    </lineage>
</organism>
<feature type="domain" description="AsmA" evidence="1">
    <location>
        <begin position="23"/>
        <end position="196"/>
    </location>
</feature>
<accession>D9PK69</accession>
<dbReference type="AlphaFoldDB" id="D9PK69"/>
<protein>
    <submittedName>
        <fullName evidence="2">Protein involved in outer membrane biogenesis</fullName>
    </submittedName>
</protein>
<feature type="non-terminal residue" evidence="2">
    <location>
        <position position="258"/>
    </location>
</feature>
<comment type="caution">
    <text evidence="2">The sequence shown here is derived from an EMBL/GenBank/DDBJ whole genome shotgun (WGS) entry which is preliminary data.</text>
</comment>
<dbReference type="InterPro" id="IPR007844">
    <property type="entry name" value="AsmA"/>
</dbReference>
<reference evidence="2" key="2">
    <citation type="journal article" date="2011" name="Microb. Ecol.">
        <title>Taxonomic and Functional Metagenomic Profiling of the Microbial Community in the Anoxic Sediment of a Sub-saline Shallow Lake (Laguna de Carrizo, Central Spain).</title>
        <authorList>
            <person name="Ferrer M."/>
            <person name="Guazzaroni M.E."/>
            <person name="Richter M."/>
            <person name="Garcia-Salamanca A."/>
            <person name="Yarza P."/>
            <person name="Suarez-Suarez A."/>
            <person name="Solano J."/>
            <person name="Alcaide M."/>
            <person name="van Dillewijn P."/>
            <person name="Molina-Henares M.A."/>
            <person name="Lopez-Cortes N."/>
            <person name="Al-Ramahi Y."/>
            <person name="Guerrero C."/>
            <person name="Acosta A."/>
            <person name="de Eugenio L.I."/>
            <person name="Martinez V."/>
            <person name="Marques S."/>
            <person name="Rojo F."/>
            <person name="Santero E."/>
            <person name="Genilloud O."/>
            <person name="Perez-Perez J."/>
            <person name="Rossello-Mora R."/>
            <person name="Ramos J.L."/>
        </authorList>
    </citation>
    <scope>NUCLEOTIDE SEQUENCE</scope>
</reference>
<gene>
    <name evidence="2" type="ORF">LDC_1934</name>
</gene>
<dbReference type="Pfam" id="PF05170">
    <property type="entry name" value="AsmA"/>
    <property type="match status" value="1"/>
</dbReference>
<dbReference type="PANTHER" id="PTHR30441:SF4">
    <property type="entry name" value="PROTEIN ASMA"/>
    <property type="match status" value="1"/>
</dbReference>
<evidence type="ECO:0000313" key="2">
    <source>
        <dbReference type="EMBL" id="EFK96046.1"/>
    </source>
</evidence>
<name>D9PK69_9ZZZZ</name>